<accession>A0A251SB14</accession>
<organism evidence="2 3">
    <name type="scientific">Helianthus annuus</name>
    <name type="common">Common sunflower</name>
    <dbReference type="NCBI Taxonomy" id="4232"/>
    <lineage>
        <taxon>Eukaryota</taxon>
        <taxon>Viridiplantae</taxon>
        <taxon>Streptophyta</taxon>
        <taxon>Embryophyta</taxon>
        <taxon>Tracheophyta</taxon>
        <taxon>Spermatophyta</taxon>
        <taxon>Magnoliopsida</taxon>
        <taxon>eudicotyledons</taxon>
        <taxon>Gunneridae</taxon>
        <taxon>Pentapetalae</taxon>
        <taxon>asterids</taxon>
        <taxon>campanulids</taxon>
        <taxon>Asterales</taxon>
        <taxon>Asteraceae</taxon>
        <taxon>Asteroideae</taxon>
        <taxon>Heliantheae alliance</taxon>
        <taxon>Heliantheae</taxon>
        <taxon>Helianthus</taxon>
    </lineage>
</organism>
<evidence type="ECO:0000313" key="3">
    <source>
        <dbReference type="Proteomes" id="UP000215914"/>
    </source>
</evidence>
<reference evidence="2" key="2">
    <citation type="submission" date="2017-02" db="EMBL/GenBank/DDBJ databases">
        <title>Sunflower complete genome.</title>
        <authorList>
            <person name="Langlade N."/>
            <person name="Munos S."/>
        </authorList>
    </citation>
    <scope>NUCLEOTIDE SEQUENCE [LARGE SCALE GENOMIC DNA]</scope>
    <source>
        <tissue evidence="2">Leaves</tissue>
    </source>
</reference>
<reference evidence="1" key="3">
    <citation type="submission" date="2020-06" db="EMBL/GenBank/DDBJ databases">
        <title>Helianthus annuus Genome sequencing and assembly Release 2.</title>
        <authorList>
            <person name="Gouzy J."/>
            <person name="Langlade N."/>
            <person name="Munos S."/>
        </authorList>
    </citation>
    <scope>NUCLEOTIDE SEQUENCE</scope>
    <source>
        <tissue evidence="1">Leaves</tissue>
    </source>
</reference>
<sequence>MLNTAVTIISRDQILTMNDQVQYFNSFIKMTNDKVYITQCGRHLDILWVY</sequence>
<dbReference type="EMBL" id="CM007904">
    <property type="protein sequence ID" value="OTF94590.1"/>
    <property type="molecule type" value="Genomic_DNA"/>
</dbReference>
<dbReference type="EMBL" id="MNCJ02000316">
    <property type="protein sequence ID" value="KAF5821302.1"/>
    <property type="molecule type" value="Genomic_DNA"/>
</dbReference>
<proteinExistence type="predicted"/>
<keyword evidence="3" id="KW-1185">Reference proteome</keyword>
<evidence type="ECO:0000313" key="2">
    <source>
        <dbReference type="EMBL" id="OTF94590.1"/>
    </source>
</evidence>
<name>A0A251SB14_HELAN</name>
<reference evidence="1 3" key="1">
    <citation type="journal article" date="2017" name="Nature">
        <title>The sunflower genome provides insights into oil metabolism, flowering and Asterid evolution.</title>
        <authorList>
            <person name="Badouin H."/>
            <person name="Gouzy J."/>
            <person name="Grassa C.J."/>
            <person name="Murat F."/>
            <person name="Staton S.E."/>
            <person name="Cottret L."/>
            <person name="Lelandais-Briere C."/>
            <person name="Owens G.L."/>
            <person name="Carrere S."/>
            <person name="Mayjonade B."/>
            <person name="Legrand L."/>
            <person name="Gill N."/>
            <person name="Kane N.C."/>
            <person name="Bowers J.E."/>
            <person name="Hubner S."/>
            <person name="Bellec A."/>
            <person name="Berard A."/>
            <person name="Berges H."/>
            <person name="Blanchet N."/>
            <person name="Boniface M.C."/>
            <person name="Brunel D."/>
            <person name="Catrice O."/>
            <person name="Chaidir N."/>
            <person name="Claudel C."/>
            <person name="Donnadieu C."/>
            <person name="Faraut T."/>
            <person name="Fievet G."/>
            <person name="Helmstetter N."/>
            <person name="King M."/>
            <person name="Knapp S.J."/>
            <person name="Lai Z."/>
            <person name="Le Paslier M.C."/>
            <person name="Lippi Y."/>
            <person name="Lorenzon L."/>
            <person name="Mandel J.R."/>
            <person name="Marage G."/>
            <person name="Marchand G."/>
            <person name="Marquand E."/>
            <person name="Bret-Mestries E."/>
            <person name="Morien E."/>
            <person name="Nambeesan S."/>
            <person name="Nguyen T."/>
            <person name="Pegot-Espagnet P."/>
            <person name="Pouilly N."/>
            <person name="Raftis F."/>
            <person name="Sallet E."/>
            <person name="Schiex T."/>
            <person name="Thomas J."/>
            <person name="Vandecasteele C."/>
            <person name="Vares D."/>
            <person name="Vear F."/>
            <person name="Vautrin S."/>
            <person name="Crespi M."/>
            <person name="Mangin B."/>
            <person name="Burke J.M."/>
            <person name="Salse J."/>
            <person name="Munos S."/>
            <person name="Vincourt P."/>
            <person name="Rieseberg L.H."/>
            <person name="Langlade N.B."/>
        </authorList>
    </citation>
    <scope>NUCLEOTIDE SEQUENCE [LARGE SCALE GENOMIC DNA]</scope>
    <source>
        <strain evidence="3">cv. SF193</strain>
        <tissue evidence="1">Leaves</tissue>
    </source>
</reference>
<dbReference type="AlphaFoldDB" id="A0A251SB14"/>
<evidence type="ECO:0000313" key="1">
    <source>
        <dbReference type="EMBL" id="KAF5821302.1"/>
    </source>
</evidence>
<dbReference type="Gramene" id="mRNA:HanXRQr2_Chr01g0012341">
    <property type="protein sequence ID" value="mRNA:HanXRQr2_Chr01g0012341"/>
    <property type="gene ID" value="HanXRQr2_Chr01g0012341"/>
</dbReference>
<gene>
    <name evidence="2" type="ORF">HannXRQ_Chr15g0473791</name>
    <name evidence="1" type="ORF">HanXRQr2_Chr01g0012341</name>
</gene>
<protein>
    <submittedName>
        <fullName evidence="2">Uncharacterized protein</fullName>
    </submittedName>
</protein>
<dbReference type="InParanoid" id="A0A251SB14"/>
<dbReference type="Proteomes" id="UP000215914">
    <property type="component" value="Chromosome 15"/>
</dbReference>